<dbReference type="EMBL" id="CP036298">
    <property type="protein sequence ID" value="QDV26363.1"/>
    <property type="molecule type" value="Genomic_DNA"/>
</dbReference>
<feature type="signal peptide" evidence="1">
    <location>
        <begin position="1"/>
        <end position="18"/>
    </location>
</feature>
<proteinExistence type="predicted"/>
<dbReference type="KEGG" id="ahel:Q31a_47370"/>
<protein>
    <recommendedName>
        <fullName evidence="4">PEP-CTERM protein-sorting domain-containing protein</fullName>
    </recommendedName>
</protein>
<dbReference type="NCBIfam" id="TIGR02595">
    <property type="entry name" value="PEP_CTERM"/>
    <property type="match status" value="1"/>
</dbReference>
<organism evidence="2 3">
    <name type="scientific">Aureliella helgolandensis</name>
    <dbReference type="NCBI Taxonomy" id="2527968"/>
    <lineage>
        <taxon>Bacteria</taxon>
        <taxon>Pseudomonadati</taxon>
        <taxon>Planctomycetota</taxon>
        <taxon>Planctomycetia</taxon>
        <taxon>Pirellulales</taxon>
        <taxon>Pirellulaceae</taxon>
        <taxon>Aureliella</taxon>
    </lineage>
</organism>
<name>A0A518GCR2_9BACT</name>
<evidence type="ECO:0000313" key="2">
    <source>
        <dbReference type="EMBL" id="QDV26363.1"/>
    </source>
</evidence>
<feature type="chain" id="PRO_5022209837" description="PEP-CTERM protein-sorting domain-containing protein" evidence="1">
    <location>
        <begin position="19"/>
        <end position="253"/>
    </location>
</feature>
<dbReference type="AlphaFoldDB" id="A0A518GCR2"/>
<evidence type="ECO:0000256" key="1">
    <source>
        <dbReference type="SAM" id="SignalP"/>
    </source>
</evidence>
<dbReference type="Gene3D" id="2.60.120.200">
    <property type="match status" value="1"/>
</dbReference>
<accession>A0A518GCR2</accession>
<evidence type="ECO:0000313" key="3">
    <source>
        <dbReference type="Proteomes" id="UP000318017"/>
    </source>
</evidence>
<gene>
    <name evidence="2" type="ORF">Q31a_47370</name>
</gene>
<evidence type="ECO:0008006" key="4">
    <source>
        <dbReference type="Google" id="ProtNLM"/>
    </source>
</evidence>
<sequence length="253" mass="26708" precursor="true">MKFAYFLMTILLATSADAAVVTFGNFSDWTYNQSDAGSPAAISSDRIEITSGSNQNRSLWFNQAQGIDDFSASFHYQVSNGNFGSGYGLTFAVHNDPRGLGVISNSNFNYGFQGIAESAGVTLELNGSTNTTEVGFYRNGVIGSGAANVAPHFPGGAGFDVLVDYNGSILNVTVADGINTPFTRNYFVSPTLQSSIGDGNAFIGFGASSGSGITQVISDFRFESTAIPEPSSTVALIAITGFCSLIRRRRQTI</sequence>
<dbReference type="Proteomes" id="UP000318017">
    <property type="component" value="Chromosome"/>
</dbReference>
<reference evidence="2 3" key="1">
    <citation type="submission" date="2019-02" db="EMBL/GenBank/DDBJ databases">
        <title>Deep-cultivation of Planctomycetes and their phenomic and genomic characterization uncovers novel biology.</title>
        <authorList>
            <person name="Wiegand S."/>
            <person name="Jogler M."/>
            <person name="Boedeker C."/>
            <person name="Pinto D."/>
            <person name="Vollmers J."/>
            <person name="Rivas-Marin E."/>
            <person name="Kohn T."/>
            <person name="Peeters S.H."/>
            <person name="Heuer A."/>
            <person name="Rast P."/>
            <person name="Oberbeckmann S."/>
            <person name="Bunk B."/>
            <person name="Jeske O."/>
            <person name="Meyerdierks A."/>
            <person name="Storesund J.E."/>
            <person name="Kallscheuer N."/>
            <person name="Luecker S."/>
            <person name="Lage O.M."/>
            <person name="Pohl T."/>
            <person name="Merkel B.J."/>
            <person name="Hornburger P."/>
            <person name="Mueller R.-W."/>
            <person name="Bruemmer F."/>
            <person name="Labrenz M."/>
            <person name="Spormann A.M."/>
            <person name="Op den Camp H."/>
            <person name="Overmann J."/>
            <person name="Amann R."/>
            <person name="Jetten M.S.M."/>
            <person name="Mascher T."/>
            <person name="Medema M.H."/>
            <person name="Devos D.P."/>
            <person name="Kaster A.-K."/>
            <person name="Ovreas L."/>
            <person name="Rohde M."/>
            <person name="Galperin M.Y."/>
            <person name="Jogler C."/>
        </authorList>
    </citation>
    <scope>NUCLEOTIDE SEQUENCE [LARGE SCALE GENOMIC DNA]</scope>
    <source>
        <strain evidence="2 3">Q31a</strain>
    </source>
</reference>
<dbReference type="InterPro" id="IPR013320">
    <property type="entry name" value="ConA-like_dom_sf"/>
</dbReference>
<keyword evidence="3" id="KW-1185">Reference proteome</keyword>
<keyword evidence="1" id="KW-0732">Signal</keyword>
<dbReference type="InterPro" id="IPR013424">
    <property type="entry name" value="Ice-binding_C"/>
</dbReference>
<dbReference type="SUPFAM" id="SSF49899">
    <property type="entry name" value="Concanavalin A-like lectins/glucanases"/>
    <property type="match status" value="1"/>
</dbReference>